<name>G7Y8I0_CLOSI</name>
<feature type="non-terminal residue" evidence="1">
    <location>
        <position position="1"/>
    </location>
</feature>
<dbReference type="AlphaFoldDB" id="G7Y8I0"/>
<reference evidence="1" key="1">
    <citation type="journal article" date="2011" name="Genome Biol.">
        <title>The draft genome of the carcinogenic human liver fluke Clonorchis sinensis.</title>
        <authorList>
            <person name="Wang X."/>
            <person name="Chen W."/>
            <person name="Huang Y."/>
            <person name="Sun J."/>
            <person name="Men J."/>
            <person name="Liu H."/>
            <person name="Luo F."/>
            <person name="Guo L."/>
            <person name="Lv X."/>
            <person name="Deng C."/>
            <person name="Zhou C."/>
            <person name="Fan Y."/>
            <person name="Li X."/>
            <person name="Huang L."/>
            <person name="Hu Y."/>
            <person name="Liang C."/>
            <person name="Hu X."/>
            <person name="Xu J."/>
            <person name="Yu X."/>
        </authorList>
    </citation>
    <scope>NUCLEOTIDE SEQUENCE [LARGE SCALE GENOMIC DNA]</scope>
    <source>
        <strain evidence="1">Henan</strain>
    </source>
</reference>
<dbReference type="EMBL" id="DF142944">
    <property type="protein sequence ID" value="GAA49265.1"/>
    <property type="molecule type" value="Genomic_DNA"/>
</dbReference>
<gene>
    <name evidence="1" type="ORF">CLF_102780</name>
</gene>
<protein>
    <submittedName>
        <fullName evidence="1">Uncharacterized protein</fullName>
    </submittedName>
</protein>
<reference key="2">
    <citation type="submission" date="2011-10" db="EMBL/GenBank/DDBJ databases">
        <title>The genome and transcriptome sequence of Clonorchis sinensis provide insights into the carcinogenic liver fluke.</title>
        <authorList>
            <person name="Wang X."/>
            <person name="Huang Y."/>
            <person name="Chen W."/>
            <person name="Liu H."/>
            <person name="Guo L."/>
            <person name="Chen Y."/>
            <person name="Luo F."/>
            <person name="Zhou W."/>
            <person name="Sun J."/>
            <person name="Mao Q."/>
            <person name="Liang P."/>
            <person name="Zhou C."/>
            <person name="Tian Y."/>
            <person name="Men J."/>
            <person name="Lv X."/>
            <person name="Huang L."/>
            <person name="Zhou J."/>
            <person name="Hu Y."/>
            <person name="Li R."/>
            <person name="Zhang F."/>
            <person name="Lei H."/>
            <person name="Li X."/>
            <person name="Hu X."/>
            <person name="Liang C."/>
            <person name="Xu J."/>
            <person name="Wu Z."/>
            <person name="Yu X."/>
        </authorList>
    </citation>
    <scope>NUCLEOTIDE SEQUENCE</scope>
    <source>
        <strain>Henan</strain>
    </source>
</reference>
<accession>G7Y8I0</accession>
<evidence type="ECO:0000313" key="1">
    <source>
        <dbReference type="EMBL" id="GAA49265.1"/>
    </source>
</evidence>
<organism evidence="1 2">
    <name type="scientific">Clonorchis sinensis</name>
    <name type="common">Chinese liver fluke</name>
    <dbReference type="NCBI Taxonomy" id="79923"/>
    <lineage>
        <taxon>Eukaryota</taxon>
        <taxon>Metazoa</taxon>
        <taxon>Spiralia</taxon>
        <taxon>Lophotrochozoa</taxon>
        <taxon>Platyhelminthes</taxon>
        <taxon>Trematoda</taxon>
        <taxon>Digenea</taxon>
        <taxon>Opisthorchiida</taxon>
        <taxon>Opisthorchiata</taxon>
        <taxon>Opisthorchiidae</taxon>
        <taxon>Clonorchis</taxon>
    </lineage>
</organism>
<sequence length="453" mass="51446">ATLVGTSFHKVKPCQEGHMGIVKLKAARPHTTSNHNTSWSADTVLCDRSVKEVRPVIIIDSMTSVLNTDASLPYRPRLDLTVMWRFVYLGDPLSYTGGARVTLTESVIPVSEISSLRTITESHFVIGLQEIKHELALYHILAFYKNKITSTEYPMQFPLRKLGHRRLFALYSPDLTNKIILFSELRHNTFSYGAQLQLGTTLLENRMNCAVEMRVPFLWMIVSQLYMNSPWTIRRQEVTSVVLHLGWVIAATKAFSSDSTLRIQEAVVLRPADVLANLCRYLAPCSTPYRVTNEHFLTGKAPNNHIWQQPLTKTPAIFVHHPQPDNVFCDQSEYYFLKIWFIAVLNRVVVPVRLTHPIDPIIGCFERIVLDNPDRNNLAKFNTTCDAPRVSSHVSQVTTVVSEETGPRPIELYWGVSRIDTQERGFRPSFPGRFCSCRSAAVVHLKGTSEKRV</sequence>
<evidence type="ECO:0000313" key="2">
    <source>
        <dbReference type="Proteomes" id="UP000008909"/>
    </source>
</evidence>
<keyword evidence="2" id="KW-1185">Reference proteome</keyword>
<proteinExistence type="predicted"/>
<dbReference type="Proteomes" id="UP000008909">
    <property type="component" value="Unassembled WGS sequence"/>
</dbReference>